<organism evidence="1 2">
    <name type="scientific">Punica granatum</name>
    <name type="common">Pomegranate</name>
    <dbReference type="NCBI Taxonomy" id="22663"/>
    <lineage>
        <taxon>Eukaryota</taxon>
        <taxon>Viridiplantae</taxon>
        <taxon>Streptophyta</taxon>
        <taxon>Embryophyta</taxon>
        <taxon>Tracheophyta</taxon>
        <taxon>Spermatophyta</taxon>
        <taxon>Magnoliopsida</taxon>
        <taxon>eudicotyledons</taxon>
        <taxon>Gunneridae</taxon>
        <taxon>Pentapetalae</taxon>
        <taxon>rosids</taxon>
        <taxon>malvids</taxon>
        <taxon>Myrtales</taxon>
        <taxon>Lythraceae</taxon>
        <taxon>Punica</taxon>
    </lineage>
</organism>
<gene>
    <name evidence="1" type="ORF">CRG98_048601</name>
</gene>
<comment type="caution">
    <text evidence="1">The sequence shown here is derived from an EMBL/GenBank/DDBJ whole genome shotgun (WGS) entry which is preliminary data.</text>
</comment>
<dbReference type="EMBL" id="PGOL01014670">
    <property type="protein sequence ID" value="PKI31008.1"/>
    <property type="molecule type" value="Genomic_DNA"/>
</dbReference>
<reference evidence="1 2" key="1">
    <citation type="submission" date="2017-11" db="EMBL/GenBank/DDBJ databases">
        <title>De-novo sequencing of pomegranate (Punica granatum L.) genome.</title>
        <authorList>
            <person name="Akparov Z."/>
            <person name="Amiraslanov A."/>
            <person name="Hajiyeva S."/>
            <person name="Abbasov M."/>
            <person name="Kaur K."/>
            <person name="Hamwieh A."/>
            <person name="Solovyev V."/>
            <person name="Salamov A."/>
            <person name="Braich B."/>
            <person name="Kosarev P."/>
            <person name="Mahmoud A."/>
            <person name="Hajiyev E."/>
            <person name="Babayeva S."/>
            <person name="Izzatullayeva V."/>
            <person name="Mammadov A."/>
            <person name="Mammadov A."/>
            <person name="Sharifova S."/>
            <person name="Ojaghi J."/>
            <person name="Eynullazada K."/>
            <person name="Bayramov B."/>
            <person name="Abdulazimova A."/>
            <person name="Shahmuradov I."/>
        </authorList>
    </citation>
    <scope>NUCLEOTIDE SEQUENCE [LARGE SCALE GENOMIC DNA]</scope>
    <source>
        <strain evidence="2">cv. AG2017</strain>
        <tissue evidence="1">Leaf</tissue>
    </source>
</reference>
<dbReference type="AlphaFoldDB" id="A0A2I0HH55"/>
<feature type="non-terminal residue" evidence="1">
    <location>
        <position position="1"/>
    </location>
</feature>
<dbReference type="Proteomes" id="UP000233551">
    <property type="component" value="Unassembled WGS sequence"/>
</dbReference>
<keyword evidence="2" id="KW-1185">Reference proteome</keyword>
<evidence type="ECO:0000313" key="1">
    <source>
        <dbReference type="EMBL" id="PKI31008.1"/>
    </source>
</evidence>
<proteinExistence type="predicted"/>
<accession>A0A2I0HH55</accession>
<name>A0A2I0HH55_PUNGR</name>
<protein>
    <submittedName>
        <fullName evidence="1">Uncharacterized protein</fullName>
    </submittedName>
</protein>
<sequence length="49" mass="5482">GPYSFLHSIQPTLLFGVGLGEELRRWGELGRMSRRARFVEGGVYGGRCL</sequence>
<feature type="non-terminal residue" evidence="1">
    <location>
        <position position="49"/>
    </location>
</feature>
<evidence type="ECO:0000313" key="2">
    <source>
        <dbReference type="Proteomes" id="UP000233551"/>
    </source>
</evidence>